<dbReference type="Proteomes" id="UP000887159">
    <property type="component" value="Unassembled WGS sequence"/>
</dbReference>
<protein>
    <submittedName>
        <fullName evidence="1">Uncharacterized protein</fullName>
    </submittedName>
</protein>
<sequence>MILRVVAWEGIILNVCSELNVFDSCSASRDRYYKEGILPHVHQYLGAFRPATGKEHPTEIDTDRGMITLTSRTVGQSGVEYGEMV</sequence>
<name>A0A8X6SKU6_TRICX</name>
<comment type="caution">
    <text evidence="1">The sequence shown here is derived from an EMBL/GenBank/DDBJ whole genome shotgun (WGS) entry which is preliminary data.</text>
</comment>
<organism evidence="1 2">
    <name type="scientific">Trichonephila clavipes</name>
    <name type="common">Golden silk orbweaver</name>
    <name type="synonym">Nephila clavipes</name>
    <dbReference type="NCBI Taxonomy" id="2585209"/>
    <lineage>
        <taxon>Eukaryota</taxon>
        <taxon>Metazoa</taxon>
        <taxon>Ecdysozoa</taxon>
        <taxon>Arthropoda</taxon>
        <taxon>Chelicerata</taxon>
        <taxon>Arachnida</taxon>
        <taxon>Araneae</taxon>
        <taxon>Araneomorphae</taxon>
        <taxon>Entelegynae</taxon>
        <taxon>Araneoidea</taxon>
        <taxon>Nephilidae</taxon>
        <taxon>Trichonephila</taxon>
    </lineage>
</organism>
<gene>
    <name evidence="1" type="ORF">TNCV_1282501</name>
</gene>
<reference evidence="1" key="1">
    <citation type="submission" date="2020-08" db="EMBL/GenBank/DDBJ databases">
        <title>Multicomponent nature underlies the extraordinary mechanical properties of spider dragline silk.</title>
        <authorList>
            <person name="Kono N."/>
            <person name="Nakamura H."/>
            <person name="Mori M."/>
            <person name="Yoshida Y."/>
            <person name="Ohtoshi R."/>
            <person name="Malay A.D."/>
            <person name="Moran D.A.P."/>
            <person name="Tomita M."/>
            <person name="Numata K."/>
            <person name="Arakawa K."/>
        </authorList>
    </citation>
    <scope>NUCLEOTIDE SEQUENCE</scope>
</reference>
<keyword evidence="2" id="KW-1185">Reference proteome</keyword>
<dbReference type="EMBL" id="BMAU01021335">
    <property type="protein sequence ID" value="GFY15602.1"/>
    <property type="molecule type" value="Genomic_DNA"/>
</dbReference>
<evidence type="ECO:0000313" key="1">
    <source>
        <dbReference type="EMBL" id="GFY15602.1"/>
    </source>
</evidence>
<evidence type="ECO:0000313" key="2">
    <source>
        <dbReference type="Proteomes" id="UP000887159"/>
    </source>
</evidence>
<accession>A0A8X6SKU6</accession>
<dbReference type="AlphaFoldDB" id="A0A8X6SKU6"/>
<proteinExistence type="predicted"/>